<proteinExistence type="predicted"/>
<dbReference type="SUPFAM" id="SSF53335">
    <property type="entry name" value="S-adenosyl-L-methionine-dependent methyltransferases"/>
    <property type="match status" value="1"/>
</dbReference>
<dbReference type="EMBL" id="MTKT01001111">
    <property type="protein sequence ID" value="OWM85857.1"/>
    <property type="molecule type" value="Genomic_DNA"/>
</dbReference>
<dbReference type="Pfam" id="PF03492">
    <property type="entry name" value="Methyltransf_7"/>
    <property type="match status" value="2"/>
</dbReference>
<dbReference type="InterPro" id="IPR029063">
    <property type="entry name" value="SAM-dependent_MTases_sf"/>
</dbReference>
<dbReference type="Gene3D" id="3.40.50.150">
    <property type="entry name" value="Vaccinia Virus protein VP39"/>
    <property type="match status" value="1"/>
</dbReference>
<dbReference type="AlphaFoldDB" id="A0A218XLJ1"/>
<dbReference type="GO" id="GO:0008168">
    <property type="term" value="F:methyltransferase activity"/>
    <property type="evidence" value="ECO:0007669"/>
    <property type="project" value="InterPro"/>
</dbReference>
<dbReference type="PANTHER" id="PTHR31009">
    <property type="entry name" value="S-ADENOSYL-L-METHIONINE:CARBOXYL METHYLTRANSFERASE FAMILY PROTEIN"/>
    <property type="match status" value="1"/>
</dbReference>
<sequence>MTGPQVPEGVMDRRSTAFNRGRVFIHGAGEATAGAYKKQFQADLAGFLRARATEMKRGGSMFLGLISDEKRDAFNIPVYAPSLQEFKEVVEANGSFTIDRLQVVKGGSPLVVSHPDDPAEVGRAMANSCKSVAGVLVDAHIGDRLSQELFLRVERRAESRANELLEQLEFFHIVASLSLA</sequence>
<reference evidence="2" key="1">
    <citation type="journal article" date="2017" name="Plant J.">
        <title>The pomegranate (Punica granatum L.) genome and the genomics of punicalagin biosynthesis.</title>
        <authorList>
            <person name="Qin G."/>
            <person name="Xu C."/>
            <person name="Ming R."/>
            <person name="Tang H."/>
            <person name="Guyot R."/>
            <person name="Kramer E.M."/>
            <person name="Hu Y."/>
            <person name="Yi X."/>
            <person name="Qi Y."/>
            <person name="Xu X."/>
            <person name="Gao Z."/>
            <person name="Pan H."/>
            <person name="Jian J."/>
            <person name="Tian Y."/>
            <person name="Yue Z."/>
            <person name="Xu Y."/>
        </authorList>
    </citation>
    <scope>NUCLEOTIDE SEQUENCE [LARGE SCALE GENOMIC DNA]</scope>
    <source>
        <strain evidence="2">cv. Dabenzi</strain>
    </source>
</reference>
<dbReference type="Proteomes" id="UP000197138">
    <property type="component" value="Unassembled WGS sequence"/>
</dbReference>
<comment type="caution">
    <text evidence="1">The sequence shown here is derived from an EMBL/GenBank/DDBJ whole genome shotgun (WGS) entry which is preliminary data.</text>
</comment>
<gene>
    <name evidence="1" type="ORF">CDL15_Pgr012107</name>
</gene>
<evidence type="ECO:0000313" key="2">
    <source>
        <dbReference type="Proteomes" id="UP000197138"/>
    </source>
</evidence>
<dbReference type="InterPro" id="IPR005299">
    <property type="entry name" value="MeTrfase_7"/>
</dbReference>
<organism evidence="1 2">
    <name type="scientific">Punica granatum</name>
    <name type="common">Pomegranate</name>
    <dbReference type="NCBI Taxonomy" id="22663"/>
    <lineage>
        <taxon>Eukaryota</taxon>
        <taxon>Viridiplantae</taxon>
        <taxon>Streptophyta</taxon>
        <taxon>Embryophyta</taxon>
        <taxon>Tracheophyta</taxon>
        <taxon>Spermatophyta</taxon>
        <taxon>Magnoliopsida</taxon>
        <taxon>eudicotyledons</taxon>
        <taxon>Gunneridae</taxon>
        <taxon>Pentapetalae</taxon>
        <taxon>rosids</taxon>
        <taxon>malvids</taxon>
        <taxon>Myrtales</taxon>
        <taxon>Lythraceae</taxon>
        <taxon>Punica</taxon>
    </lineage>
</organism>
<name>A0A218XLJ1_PUNGR</name>
<evidence type="ECO:0000313" key="1">
    <source>
        <dbReference type="EMBL" id="OWM85857.1"/>
    </source>
</evidence>
<protein>
    <submittedName>
        <fullName evidence="1">Uncharacterized protein</fullName>
    </submittedName>
</protein>
<accession>A0A218XLJ1</accession>